<dbReference type="AlphaFoldDB" id="E3LI95"/>
<dbReference type="InParanoid" id="E3LI95"/>
<organism evidence="3">
    <name type="scientific">Caenorhabditis remanei</name>
    <name type="common">Caenorhabditis vulgaris</name>
    <dbReference type="NCBI Taxonomy" id="31234"/>
    <lineage>
        <taxon>Eukaryota</taxon>
        <taxon>Metazoa</taxon>
        <taxon>Ecdysozoa</taxon>
        <taxon>Nematoda</taxon>
        <taxon>Chromadorea</taxon>
        <taxon>Rhabditida</taxon>
        <taxon>Rhabditina</taxon>
        <taxon>Rhabditomorpha</taxon>
        <taxon>Rhabditoidea</taxon>
        <taxon>Rhabditidae</taxon>
        <taxon>Peloderinae</taxon>
        <taxon>Caenorhabditis</taxon>
    </lineage>
</organism>
<gene>
    <name evidence="2" type="ORF">CRE_08914</name>
</gene>
<dbReference type="InterPro" id="IPR027913">
    <property type="entry name" value="DUF4473"/>
</dbReference>
<name>E3LI95_CAERE</name>
<dbReference type="Pfam" id="PF14747">
    <property type="entry name" value="DUF4473"/>
    <property type="match status" value="1"/>
</dbReference>
<evidence type="ECO:0000313" key="3">
    <source>
        <dbReference type="Proteomes" id="UP000008281"/>
    </source>
</evidence>
<keyword evidence="3" id="KW-1185">Reference proteome</keyword>
<feature type="signal peptide" evidence="1">
    <location>
        <begin position="1"/>
        <end position="18"/>
    </location>
</feature>
<accession>E3LI95</accession>
<dbReference type="HOGENOM" id="CLU_2833637_0_0_1"/>
<feature type="chain" id="PRO_5003172827" evidence="1">
    <location>
        <begin position="19"/>
        <end position="66"/>
    </location>
</feature>
<evidence type="ECO:0000256" key="1">
    <source>
        <dbReference type="SAM" id="SignalP"/>
    </source>
</evidence>
<dbReference type="Proteomes" id="UP000008281">
    <property type="component" value="Unassembled WGS sequence"/>
</dbReference>
<keyword evidence="1" id="KW-0732">Signal</keyword>
<reference evidence="2" key="1">
    <citation type="submission" date="2007-07" db="EMBL/GenBank/DDBJ databases">
        <title>PCAP assembly of the Caenorhabditis remanei genome.</title>
        <authorList>
            <consortium name="The Caenorhabditis remanei Sequencing Consortium"/>
            <person name="Wilson R.K."/>
        </authorList>
    </citation>
    <scope>NUCLEOTIDE SEQUENCE [LARGE SCALE GENOMIC DNA]</scope>
    <source>
        <strain evidence="2">PB4641</strain>
    </source>
</reference>
<evidence type="ECO:0000313" key="2">
    <source>
        <dbReference type="EMBL" id="EFO94816.1"/>
    </source>
</evidence>
<dbReference type="EMBL" id="DS268409">
    <property type="protein sequence ID" value="EFO94816.1"/>
    <property type="molecule type" value="Genomic_DNA"/>
</dbReference>
<sequence length="66" mass="7710">MKFLLFLLLIFFVYSINAQFKFPSSEKMLADLKEAGMSEANINKLNKIYEDYLTKRAEIKAKTRKG</sequence>
<proteinExistence type="predicted"/>
<protein>
    <submittedName>
        <fullName evidence="2">Uncharacterized protein</fullName>
    </submittedName>
</protein>